<dbReference type="NCBIfam" id="TIGR00372">
    <property type="entry name" value="cas4"/>
    <property type="match status" value="1"/>
</dbReference>
<dbReference type="InterPro" id="IPR022765">
    <property type="entry name" value="Dna2/Cas4_DUF83"/>
</dbReference>
<evidence type="ECO:0000256" key="2">
    <source>
        <dbReference type="ARBA" id="ARBA00009189"/>
    </source>
</evidence>
<dbReference type="RefSeq" id="WP_405336541.1">
    <property type="nucleotide sequence ID" value="NZ_JBANFI010000001.1"/>
</dbReference>
<evidence type="ECO:0000256" key="5">
    <source>
        <dbReference type="ARBA" id="ARBA00022722"/>
    </source>
</evidence>
<keyword evidence="10 13" id="KW-0411">Iron-sulfur</keyword>
<evidence type="ECO:0000256" key="13">
    <source>
        <dbReference type="RuleBase" id="RU365022"/>
    </source>
</evidence>
<evidence type="ECO:0000256" key="10">
    <source>
        <dbReference type="ARBA" id="ARBA00023014"/>
    </source>
</evidence>
<keyword evidence="8 13" id="KW-0269">Exonuclease</keyword>
<evidence type="ECO:0000256" key="11">
    <source>
        <dbReference type="ARBA" id="ARBA00023118"/>
    </source>
</evidence>
<dbReference type="InterPro" id="IPR051827">
    <property type="entry name" value="Cas4_exonuclease"/>
</dbReference>
<evidence type="ECO:0000259" key="14">
    <source>
        <dbReference type="Pfam" id="PF01930"/>
    </source>
</evidence>
<organism evidence="15 16">
    <name type="scientific">Marinospirillum alkalitolerans</name>
    <dbReference type="NCBI Taxonomy" id="3123374"/>
    <lineage>
        <taxon>Bacteria</taxon>
        <taxon>Pseudomonadati</taxon>
        <taxon>Pseudomonadota</taxon>
        <taxon>Gammaproteobacteria</taxon>
        <taxon>Oceanospirillales</taxon>
        <taxon>Oceanospirillaceae</taxon>
        <taxon>Marinospirillum</taxon>
    </lineage>
</organism>
<comment type="similarity">
    <text evidence="2 13">Belongs to the CRISPR-associated exonuclease Cas4 family.</text>
</comment>
<dbReference type="EC" id="3.1.12.1" evidence="3 13"/>
<keyword evidence="7 13" id="KW-0378">Hydrolase</keyword>
<evidence type="ECO:0000256" key="1">
    <source>
        <dbReference type="ARBA" id="ARBA00001966"/>
    </source>
</evidence>
<keyword evidence="16" id="KW-1185">Reference proteome</keyword>
<dbReference type="EMBL" id="JBANFI010000001">
    <property type="protein sequence ID" value="MFK7159749.1"/>
    <property type="molecule type" value="Genomic_DNA"/>
</dbReference>
<accession>A0ABW8PTY0</accession>
<sequence length="193" mass="22126">MTSTDELIPVSHIRQFLFCPRIPWFKQVMSFEPPEQGWVSQGKRWHASQNPRHKRRLNQYIKGPSKHEVDVYVCSRSLGVHGYIDELISNGDQGVVIEYKVDKNKPTLAQKLQLMAYAIGVEESLYLKVAAAVLLKGDARKQYPVDLSSELRLALFKVVAELRKTTSIHRMPASSATEAKCDQCEYLRYCNDR</sequence>
<evidence type="ECO:0000256" key="8">
    <source>
        <dbReference type="ARBA" id="ARBA00022839"/>
    </source>
</evidence>
<comment type="cofactor">
    <cofactor evidence="1">
        <name>[4Fe-4S] cluster</name>
        <dbReference type="ChEBI" id="CHEBI:49883"/>
    </cofactor>
</comment>
<keyword evidence="12 13" id="KW-0464">Manganese</keyword>
<feature type="domain" description="DUF83" evidence="14">
    <location>
        <begin position="10"/>
        <end position="190"/>
    </location>
</feature>
<reference evidence="15 16" key="1">
    <citation type="submission" date="2024-02" db="EMBL/GenBank/DDBJ databases">
        <title>Marinospirillum sp. MEB 164 isolated from Lonar lake sediment.</title>
        <authorList>
            <person name="Joshi A."/>
            <person name="Thite S."/>
        </authorList>
    </citation>
    <scope>NUCLEOTIDE SEQUENCE [LARGE SCALE GENOMIC DNA]</scope>
    <source>
        <strain evidence="15 16">MEB164</strain>
    </source>
</reference>
<evidence type="ECO:0000256" key="12">
    <source>
        <dbReference type="ARBA" id="ARBA00023211"/>
    </source>
</evidence>
<dbReference type="Gene3D" id="3.90.320.10">
    <property type="match status" value="1"/>
</dbReference>
<dbReference type="PANTHER" id="PTHR36531">
    <property type="entry name" value="CRISPR-ASSOCIATED EXONUCLEASE CAS4"/>
    <property type="match status" value="1"/>
</dbReference>
<keyword evidence="9 13" id="KW-0408">Iron</keyword>
<protein>
    <recommendedName>
        <fullName evidence="4 13">CRISPR-associated exonuclease Cas4</fullName>
        <ecNumber evidence="3 13">3.1.12.1</ecNumber>
    </recommendedName>
</protein>
<evidence type="ECO:0000256" key="3">
    <source>
        <dbReference type="ARBA" id="ARBA00012768"/>
    </source>
</evidence>
<evidence type="ECO:0000256" key="6">
    <source>
        <dbReference type="ARBA" id="ARBA00022723"/>
    </source>
</evidence>
<comment type="caution">
    <text evidence="15">The sequence shown here is derived from an EMBL/GenBank/DDBJ whole genome shotgun (WGS) entry which is preliminary data.</text>
</comment>
<comment type="function">
    <text evidence="13">CRISPR (clustered regularly interspaced short palindromic repeat) is an adaptive immune system that provides protection against mobile genetic elements (viruses, transposable elements and conjugative plasmids). CRISPR clusters contain sequences complementary to antecedent mobile elements and target invading nucleic acids. CRISPR clusters are transcribed and processed into CRISPR RNA (crRNA).</text>
</comment>
<evidence type="ECO:0000256" key="9">
    <source>
        <dbReference type="ARBA" id="ARBA00023004"/>
    </source>
</evidence>
<comment type="cofactor">
    <cofactor evidence="13">
        <name>Mg(2+)</name>
        <dbReference type="ChEBI" id="CHEBI:18420"/>
    </cofactor>
    <cofactor evidence="13">
        <name>Mn(2+)</name>
        <dbReference type="ChEBI" id="CHEBI:29035"/>
    </cofactor>
    <text evidence="13">Mg(2+) or Mn(2+) required for ssDNA cleavage activity.</text>
</comment>
<dbReference type="InterPro" id="IPR013343">
    <property type="entry name" value="CRISPR-assoc_prot_Cas4"/>
</dbReference>
<proteinExistence type="inferred from homology"/>
<name>A0ABW8PTY0_9GAMM</name>
<keyword evidence="11 13" id="KW-0051">Antiviral defense</keyword>
<keyword evidence="6 13" id="KW-0479">Metal-binding</keyword>
<keyword evidence="5 13" id="KW-0540">Nuclease</keyword>
<dbReference type="InterPro" id="IPR011604">
    <property type="entry name" value="PDDEXK-like_dom_sf"/>
</dbReference>
<dbReference type="Pfam" id="PF01930">
    <property type="entry name" value="Cas_Cas4"/>
    <property type="match status" value="1"/>
</dbReference>
<evidence type="ECO:0000256" key="7">
    <source>
        <dbReference type="ARBA" id="ARBA00022801"/>
    </source>
</evidence>
<gene>
    <name evidence="15" type="primary">cas4</name>
    <name evidence="15" type="ORF">V6U78_01680</name>
</gene>
<dbReference type="PANTHER" id="PTHR36531:SF6">
    <property type="entry name" value="DNA REPLICATION ATP-DEPENDENT HELICASE_NUCLEASE DNA2"/>
    <property type="match status" value="1"/>
</dbReference>
<dbReference type="Proteomes" id="UP001621714">
    <property type="component" value="Unassembled WGS sequence"/>
</dbReference>
<evidence type="ECO:0000256" key="4">
    <source>
        <dbReference type="ARBA" id="ARBA00020049"/>
    </source>
</evidence>
<evidence type="ECO:0000313" key="16">
    <source>
        <dbReference type="Proteomes" id="UP001621714"/>
    </source>
</evidence>
<comment type="cofactor">
    <cofactor evidence="13">
        <name>iron-sulfur cluster</name>
        <dbReference type="ChEBI" id="CHEBI:30408"/>
    </cofactor>
</comment>
<evidence type="ECO:0000313" key="15">
    <source>
        <dbReference type="EMBL" id="MFK7159749.1"/>
    </source>
</evidence>